<dbReference type="EMBL" id="QGDT01000002">
    <property type="protein sequence ID" value="PWJ59599.1"/>
    <property type="molecule type" value="Genomic_DNA"/>
</dbReference>
<name>A0A316AQN1_9BACT</name>
<accession>A0A316AQN1</accession>
<evidence type="ECO:0000313" key="3">
    <source>
        <dbReference type="Proteomes" id="UP000245880"/>
    </source>
</evidence>
<proteinExistence type="predicted"/>
<dbReference type="Proteomes" id="UP000245880">
    <property type="component" value="Unassembled WGS sequence"/>
</dbReference>
<feature type="chain" id="PRO_5016426867" evidence="1">
    <location>
        <begin position="24"/>
        <end position="142"/>
    </location>
</feature>
<protein>
    <submittedName>
        <fullName evidence="2">Uncharacterized protein</fullName>
    </submittedName>
</protein>
<evidence type="ECO:0000313" key="2">
    <source>
        <dbReference type="EMBL" id="PWJ59599.1"/>
    </source>
</evidence>
<sequence>MCKRLGYLLLQCILVLNGYLIQAAPAPLTPTAQPVETVASFQIKMGDQNHKNQQANNQGALMAPETNQEYRSTWFAEEEEEEKKSHILASNPGLHQQVYRSSLAHTLGQYHDCIRVRMGYNKYFTYGYGDRPLHISLRVIQV</sequence>
<organism evidence="2 3">
    <name type="scientific">Dyadobacter jejuensis</name>
    <dbReference type="NCBI Taxonomy" id="1082580"/>
    <lineage>
        <taxon>Bacteria</taxon>
        <taxon>Pseudomonadati</taxon>
        <taxon>Bacteroidota</taxon>
        <taxon>Cytophagia</taxon>
        <taxon>Cytophagales</taxon>
        <taxon>Spirosomataceae</taxon>
        <taxon>Dyadobacter</taxon>
    </lineage>
</organism>
<dbReference type="AlphaFoldDB" id="A0A316AQN1"/>
<comment type="caution">
    <text evidence="2">The sequence shown here is derived from an EMBL/GenBank/DDBJ whole genome shotgun (WGS) entry which is preliminary data.</text>
</comment>
<keyword evidence="3" id="KW-1185">Reference proteome</keyword>
<reference evidence="2 3" key="1">
    <citation type="submission" date="2018-03" db="EMBL/GenBank/DDBJ databases">
        <title>Genomic Encyclopedia of Archaeal and Bacterial Type Strains, Phase II (KMG-II): from individual species to whole genera.</title>
        <authorList>
            <person name="Goeker M."/>
        </authorList>
    </citation>
    <scope>NUCLEOTIDE SEQUENCE [LARGE SCALE GENOMIC DNA]</scope>
    <source>
        <strain evidence="2 3">DSM 100346</strain>
    </source>
</reference>
<feature type="signal peptide" evidence="1">
    <location>
        <begin position="1"/>
        <end position="23"/>
    </location>
</feature>
<gene>
    <name evidence="2" type="ORF">CLV98_102433</name>
</gene>
<evidence type="ECO:0000256" key="1">
    <source>
        <dbReference type="SAM" id="SignalP"/>
    </source>
</evidence>
<keyword evidence="1" id="KW-0732">Signal</keyword>
<dbReference type="RefSeq" id="WP_109673448.1">
    <property type="nucleotide sequence ID" value="NZ_QGDT01000002.1"/>
</dbReference>